<sequence>MSERISFKIKALQSDATTPIYNAEIQLENINLGQKYKTNDNGIASFEIESTQHLKSFRAKLIHKDYQEYPIADRPITLNSMRRREKPLELRFREKIWL</sequence>
<proteinExistence type="predicted"/>
<organism evidence="1 2">
    <name type="scientific">Helicobacter bilis ATCC 43879</name>
    <dbReference type="NCBI Taxonomy" id="613026"/>
    <lineage>
        <taxon>Bacteria</taxon>
        <taxon>Pseudomonadati</taxon>
        <taxon>Campylobacterota</taxon>
        <taxon>Epsilonproteobacteria</taxon>
        <taxon>Campylobacterales</taxon>
        <taxon>Helicobacteraceae</taxon>
        <taxon>Helicobacter</taxon>
    </lineage>
</organism>
<protein>
    <submittedName>
        <fullName evidence="1">Uncharacterized protein</fullName>
    </submittedName>
</protein>
<dbReference type="OrthoDB" id="241756at68525"/>
<dbReference type="Proteomes" id="UP000005085">
    <property type="component" value="Unassembled WGS sequence"/>
</dbReference>
<gene>
    <name evidence="1" type="ORF">HRAG_01694</name>
</gene>
<dbReference type="AlphaFoldDB" id="C3XHZ8"/>
<dbReference type="HOGENOM" id="CLU_2329855_0_0_7"/>
<name>C3XHZ8_9HELI</name>
<keyword evidence="2" id="KW-1185">Reference proteome</keyword>
<evidence type="ECO:0000313" key="2">
    <source>
        <dbReference type="Proteomes" id="UP000005085"/>
    </source>
</evidence>
<dbReference type="RefSeq" id="WP_005219538.1">
    <property type="nucleotide sequence ID" value="NZ_KI392040.1"/>
</dbReference>
<dbReference type="EMBL" id="ACDN02000073">
    <property type="protein sequence ID" value="EEO24637.1"/>
    <property type="molecule type" value="Genomic_DNA"/>
</dbReference>
<reference evidence="1 2" key="1">
    <citation type="journal article" date="2014" name="Genome Announc.">
        <title>Draft genome sequences of six enterohepatic helicobacter species isolated from humans and one from rhesus macaques.</title>
        <authorList>
            <person name="Shen Z."/>
            <person name="Sheh A."/>
            <person name="Young S.K."/>
            <person name="Abouelliel A."/>
            <person name="Ward D.V."/>
            <person name="Earl A.M."/>
            <person name="Fox J.G."/>
        </authorList>
    </citation>
    <scope>NUCLEOTIDE SEQUENCE [LARGE SCALE GENOMIC DNA]</scope>
    <source>
        <strain evidence="1 2">ATCC 43879</strain>
    </source>
</reference>
<accession>C3XHZ8</accession>
<evidence type="ECO:0000313" key="1">
    <source>
        <dbReference type="EMBL" id="EEO24637.1"/>
    </source>
</evidence>
<comment type="caution">
    <text evidence="1">The sequence shown here is derived from an EMBL/GenBank/DDBJ whole genome shotgun (WGS) entry which is preliminary data.</text>
</comment>